<comment type="caution">
    <text evidence="3">Lacks conserved residue(s) required for the propagation of feature annotation.</text>
</comment>
<feature type="active site" description="Cysteine persulfide intermediate" evidence="3">
    <location>
        <position position="116"/>
    </location>
</feature>
<dbReference type="HAMAP" id="MF_00187">
    <property type="entry name" value="FdhD"/>
    <property type="match status" value="1"/>
</dbReference>
<gene>
    <name evidence="3" type="primary">fdhD</name>
    <name evidence="4" type="ORF">J2X15_004047</name>
</gene>
<dbReference type="PANTHER" id="PTHR30592:SF1">
    <property type="entry name" value="SULFUR CARRIER PROTEIN FDHD"/>
    <property type="match status" value="1"/>
</dbReference>
<comment type="similarity">
    <text evidence="3">Belongs to the FdhD family.</text>
</comment>
<dbReference type="InterPro" id="IPR003786">
    <property type="entry name" value="FdhD"/>
</dbReference>
<dbReference type="Gene3D" id="3.10.20.10">
    <property type="match status" value="1"/>
</dbReference>
<dbReference type="RefSeq" id="WP_310346469.1">
    <property type="nucleotide sequence ID" value="NZ_JAVDXO010000013.1"/>
</dbReference>
<comment type="caution">
    <text evidence="4">The sequence shown here is derived from an EMBL/GenBank/DDBJ whole genome shotgun (WGS) entry which is preliminary data.</text>
</comment>
<dbReference type="InterPro" id="IPR016193">
    <property type="entry name" value="Cytidine_deaminase-like"/>
</dbReference>
<evidence type="ECO:0000313" key="4">
    <source>
        <dbReference type="EMBL" id="MDR7308726.1"/>
    </source>
</evidence>
<evidence type="ECO:0000313" key="5">
    <source>
        <dbReference type="Proteomes" id="UP001268089"/>
    </source>
</evidence>
<comment type="function">
    <text evidence="3">Required for formate dehydrogenase (FDH) activity. Acts as a sulfur carrier protein that transfers sulfur from IscS to the molybdenum cofactor prior to its insertion into FDH.</text>
</comment>
<proteinExistence type="inferred from homology"/>
<dbReference type="PIRSF" id="PIRSF015626">
    <property type="entry name" value="FdhD"/>
    <property type="match status" value="1"/>
</dbReference>
<comment type="subcellular location">
    <subcellularLocation>
        <location evidence="3">Cytoplasm</location>
    </subcellularLocation>
</comment>
<dbReference type="Pfam" id="PF02634">
    <property type="entry name" value="FdhD-NarQ"/>
    <property type="match status" value="1"/>
</dbReference>
<sequence length="269" mass="28970">MRHEDRTPALSTCAVDRWPQDGQTTDLLAAEVPVALEFNGISHAVMLATPQDLEAFALGFALTEGILDTPAQCYGIEVELVHTDSVQGLTVRLEIAAACFQRLKLQRRSLAGNTGCGLCGVESLAALGPPLLAMPRQPWLAALTVDALLRASNALPERQLLNQACGSLHAAAWVSPQGKLLEVMEDVGRHNALDKLLGYRARHNTLQEPGFVLMTSRASHELIRKCVRMGVGAMAAISAPTDFAVDMATRSGLQLWGLVRGQRAVRYTA</sequence>
<accession>A0ABU1ZUS4</accession>
<keyword evidence="1 3" id="KW-0963">Cytoplasm</keyword>
<protein>
    <recommendedName>
        <fullName evidence="3">Sulfur carrier protein FdhD</fullName>
    </recommendedName>
</protein>
<reference evidence="4 5" key="1">
    <citation type="submission" date="2023-07" db="EMBL/GenBank/DDBJ databases">
        <title>Sorghum-associated microbial communities from plants grown in Nebraska, USA.</title>
        <authorList>
            <person name="Schachtman D."/>
        </authorList>
    </citation>
    <scope>NUCLEOTIDE SEQUENCE [LARGE SCALE GENOMIC DNA]</scope>
    <source>
        <strain evidence="4 5">BE308</strain>
    </source>
</reference>
<keyword evidence="2 3" id="KW-0501">Molybdenum cofactor biosynthesis</keyword>
<dbReference type="NCBIfam" id="TIGR00129">
    <property type="entry name" value="fdhD_narQ"/>
    <property type="match status" value="1"/>
</dbReference>
<dbReference type="Gene3D" id="3.40.140.10">
    <property type="entry name" value="Cytidine Deaminase, domain 2"/>
    <property type="match status" value="1"/>
</dbReference>
<evidence type="ECO:0000256" key="3">
    <source>
        <dbReference type="HAMAP-Rule" id="MF_00187"/>
    </source>
</evidence>
<keyword evidence="5" id="KW-1185">Reference proteome</keyword>
<evidence type="ECO:0000256" key="2">
    <source>
        <dbReference type="ARBA" id="ARBA00023150"/>
    </source>
</evidence>
<organism evidence="4 5">
    <name type="scientific">Rhodoferax saidenbachensis</name>
    <dbReference type="NCBI Taxonomy" id="1484693"/>
    <lineage>
        <taxon>Bacteria</taxon>
        <taxon>Pseudomonadati</taxon>
        <taxon>Pseudomonadota</taxon>
        <taxon>Betaproteobacteria</taxon>
        <taxon>Burkholderiales</taxon>
        <taxon>Comamonadaceae</taxon>
        <taxon>Rhodoferax</taxon>
    </lineage>
</organism>
<dbReference type="PANTHER" id="PTHR30592">
    <property type="entry name" value="FORMATE DEHYDROGENASE"/>
    <property type="match status" value="1"/>
</dbReference>
<dbReference type="Proteomes" id="UP001268089">
    <property type="component" value="Unassembled WGS sequence"/>
</dbReference>
<evidence type="ECO:0000256" key="1">
    <source>
        <dbReference type="ARBA" id="ARBA00022490"/>
    </source>
</evidence>
<name>A0ABU1ZUS4_9BURK</name>
<dbReference type="EMBL" id="JAVDXO010000013">
    <property type="protein sequence ID" value="MDR7308726.1"/>
    <property type="molecule type" value="Genomic_DNA"/>
</dbReference>
<dbReference type="SUPFAM" id="SSF53927">
    <property type="entry name" value="Cytidine deaminase-like"/>
    <property type="match status" value="1"/>
</dbReference>